<evidence type="ECO:0000313" key="2">
    <source>
        <dbReference type="Proteomes" id="UP000789901"/>
    </source>
</evidence>
<dbReference type="EMBL" id="CAJVQB010002651">
    <property type="protein sequence ID" value="CAG8582572.1"/>
    <property type="molecule type" value="Genomic_DNA"/>
</dbReference>
<keyword evidence="2" id="KW-1185">Reference proteome</keyword>
<gene>
    <name evidence="1" type="ORF">GMARGA_LOCUS6019</name>
</gene>
<reference evidence="1 2" key="1">
    <citation type="submission" date="2021-06" db="EMBL/GenBank/DDBJ databases">
        <authorList>
            <person name="Kallberg Y."/>
            <person name="Tangrot J."/>
            <person name="Rosling A."/>
        </authorList>
    </citation>
    <scope>NUCLEOTIDE SEQUENCE [LARGE SCALE GENOMIC DNA]</scope>
    <source>
        <strain evidence="1 2">120-4 pot B 10/14</strain>
    </source>
</reference>
<protein>
    <submittedName>
        <fullName evidence="1">1961_t:CDS:1</fullName>
    </submittedName>
</protein>
<comment type="caution">
    <text evidence="1">The sequence shown here is derived from an EMBL/GenBank/DDBJ whole genome shotgun (WGS) entry which is preliminary data.</text>
</comment>
<dbReference type="InterPro" id="IPR012337">
    <property type="entry name" value="RNaseH-like_sf"/>
</dbReference>
<evidence type="ECO:0000313" key="1">
    <source>
        <dbReference type="EMBL" id="CAG8582572.1"/>
    </source>
</evidence>
<accession>A0ABN7UHF2</accession>
<proteinExistence type="predicted"/>
<name>A0ABN7UHF2_GIGMA</name>
<sequence>MYRKTYAISAPCKTRWNSLFFMCTTLLRTQEALEIIGSSNFWEQIKDLVKLLTPYCKLLNMLQRDKARLFEVTFSMAYLLQFWKLNSDISLATKLIERLE</sequence>
<dbReference type="SUPFAM" id="SSF53098">
    <property type="entry name" value="Ribonuclease H-like"/>
    <property type="match status" value="1"/>
</dbReference>
<dbReference type="Proteomes" id="UP000789901">
    <property type="component" value="Unassembled WGS sequence"/>
</dbReference>
<organism evidence="1 2">
    <name type="scientific">Gigaspora margarita</name>
    <dbReference type="NCBI Taxonomy" id="4874"/>
    <lineage>
        <taxon>Eukaryota</taxon>
        <taxon>Fungi</taxon>
        <taxon>Fungi incertae sedis</taxon>
        <taxon>Mucoromycota</taxon>
        <taxon>Glomeromycotina</taxon>
        <taxon>Glomeromycetes</taxon>
        <taxon>Diversisporales</taxon>
        <taxon>Gigasporaceae</taxon>
        <taxon>Gigaspora</taxon>
    </lineage>
</organism>